<gene>
    <name evidence="2" type="ORF">ElyMa_002831500</name>
</gene>
<evidence type="ECO:0000313" key="3">
    <source>
        <dbReference type="Proteomes" id="UP000762676"/>
    </source>
</evidence>
<dbReference type="EMBL" id="BMAT01005869">
    <property type="protein sequence ID" value="GFS01135.1"/>
    <property type="molecule type" value="Genomic_DNA"/>
</dbReference>
<feature type="compositionally biased region" description="Low complexity" evidence="1">
    <location>
        <begin position="25"/>
        <end position="40"/>
    </location>
</feature>
<dbReference type="Proteomes" id="UP000762676">
    <property type="component" value="Unassembled WGS sequence"/>
</dbReference>
<name>A0AAV4HU76_9GAST</name>
<evidence type="ECO:0000313" key="2">
    <source>
        <dbReference type="EMBL" id="GFS01135.1"/>
    </source>
</evidence>
<comment type="caution">
    <text evidence="2">The sequence shown here is derived from an EMBL/GenBank/DDBJ whole genome shotgun (WGS) entry which is preliminary data.</text>
</comment>
<dbReference type="AlphaFoldDB" id="A0AAV4HU76"/>
<proteinExistence type="predicted"/>
<keyword evidence="3" id="KW-1185">Reference proteome</keyword>
<sequence length="145" mass="15390">MFSNAQPAKQPTYSANSDNVNDAGSIPVSRDSSSSWVESRPASKQNSAWIFGRGLLSSNISLIEASKSVSYMLFYSGRKAAAACAGKCAKTFAIISMTVGASVFAYTVYSDFFRKADKVDDANAETNVTNHTAGNLTANDTNGTF</sequence>
<protein>
    <submittedName>
        <fullName evidence="2">Uncharacterized protein</fullName>
    </submittedName>
</protein>
<organism evidence="2 3">
    <name type="scientific">Elysia marginata</name>
    <dbReference type="NCBI Taxonomy" id="1093978"/>
    <lineage>
        <taxon>Eukaryota</taxon>
        <taxon>Metazoa</taxon>
        <taxon>Spiralia</taxon>
        <taxon>Lophotrochozoa</taxon>
        <taxon>Mollusca</taxon>
        <taxon>Gastropoda</taxon>
        <taxon>Heterobranchia</taxon>
        <taxon>Euthyneura</taxon>
        <taxon>Panpulmonata</taxon>
        <taxon>Sacoglossa</taxon>
        <taxon>Placobranchoidea</taxon>
        <taxon>Plakobranchidae</taxon>
        <taxon>Elysia</taxon>
    </lineage>
</organism>
<feature type="region of interest" description="Disordered" evidence="1">
    <location>
        <begin position="1"/>
        <end position="45"/>
    </location>
</feature>
<evidence type="ECO:0000256" key="1">
    <source>
        <dbReference type="SAM" id="MobiDB-lite"/>
    </source>
</evidence>
<reference evidence="2 3" key="1">
    <citation type="journal article" date="2021" name="Elife">
        <title>Chloroplast acquisition without the gene transfer in kleptoplastic sea slugs, Plakobranchus ocellatus.</title>
        <authorList>
            <person name="Maeda T."/>
            <person name="Takahashi S."/>
            <person name="Yoshida T."/>
            <person name="Shimamura S."/>
            <person name="Takaki Y."/>
            <person name="Nagai Y."/>
            <person name="Toyoda A."/>
            <person name="Suzuki Y."/>
            <person name="Arimoto A."/>
            <person name="Ishii H."/>
            <person name="Satoh N."/>
            <person name="Nishiyama T."/>
            <person name="Hasebe M."/>
            <person name="Maruyama T."/>
            <person name="Minagawa J."/>
            <person name="Obokata J."/>
            <person name="Shigenobu S."/>
        </authorList>
    </citation>
    <scope>NUCLEOTIDE SEQUENCE [LARGE SCALE GENOMIC DNA]</scope>
</reference>
<accession>A0AAV4HU76</accession>
<feature type="compositionally biased region" description="Polar residues" evidence="1">
    <location>
        <begin position="1"/>
        <end position="22"/>
    </location>
</feature>